<evidence type="ECO:0000256" key="2">
    <source>
        <dbReference type="SAM" id="MobiDB-lite"/>
    </source>
</evidence>
<sequence>MTEIPVGRSRARQRGHGGGAGLATTGAQPAASAVVPAQGGRAASRRGRAKPRRRVLRVLAWSTAGLVLVTGGGVAYLYEKYSGNIHSSPLFGGTSGDAGHEKPDAFGRTPINILVIGSDARDNPADCAIGGDCGPGANADVQMVLHVSADRSNATVMSIPRDVMTELPACTDTVHHTTMKAQRGQINSTLDYGPGCTVAAVHQLTQIPIDHFITVDFTGVVQMSDAVGGVPVCVSDNVYDPYSHLKLKKGEHTLKGMAALQFVRTRHGFGDGSDLGRAVAQHMFIGSMVRQLKGAGTLTNPGAVLSLADAATKALTVDTGLKGIPQLIGLADDLNKVPADRITFTTMQNDPDTLKGEDGRVLVAPAAKNLFSAIINDQSLTTSTGDKSSAAAQATGAGSDPAAASSPAAPATDPTAAGHPATSPAAGLPARDIELRVRNGSGAGGRANAVQQALVAKGFTSATIASNAPATERTTVEYPAGKQAQAQQVAQAIGLPADAVRPGEGTGLTLVIGADWTTGTGYTAPGAAPSAPAPVDTQAALSNSDAQTADDTSKCAQVSHDNTVALNGVGMTPVKAYDRSPDVPDSAP</sequence>
<feature type="transmembrane region" description="Helical" evidence="3">
    <location>
        <begin position="55"/>
        <end position="78"/>
    </location>
</feature>
<evidence type="ECO:0000313" key="6">
    <source>
        <dbReference type="EMBL" id="GAA1217536.1"/>
    </source>
</evidence>
<dbReference type="Proteomes" id="UP001500037">
    <property type="component" value="Unassembled WGS sequence"/>
</dbReference>
<dbReference type="Gene3D" id="3.30.70.2390">
    <property type="match status" value="1"/>
</dbReference>
<organism evidence="6 7">
    <name type="scientific">Kitasatospora nipponensis</name>
    <dbReference type="NCBI Taxonomy" id="258049"/>
    <lineage>
        <taxon>Bacteria</taxon>
        <taxon>Bacillati</taxon>
        <taxon>Actinomycetota</taxon>
        <taxon>Actinomycetes</taxon>
        <taxon>Kitasatosporales</taxon>
        <taxon>Streptomycetaceae</taxon>
        <taxon>Kitasatospora</taxon>
    </lineage>
</organism>
<dbReference type="RefSeq" id="WP_344438331.1">
    <property type="nucleotide sequence ID" value="NZ_BAAALF010000004.1"/>
</dbReference>
<name>A0ABN1VNF2_9ACTN</name>
<feature type="domain" description="Cell envelope-related transcriptional attenuator" evidence="4">
    <location>
        <begin position="138"/>
        <end position="293"/>
    </location>
</feature>
<dbReference type="InterPro" id="IPR027381">
    <property type="entry name" value="LytR/CpsA/Psr_C"/>
</dbReference>
<feature type="domain" description="LytR/CpsA/Psr regulator C-terminal" evidence="5">
    <location>
        <begin position="433"/>
        <end position="516"/>
    </location>
</feature>
<dbReference type="NCBIfam" id="TIGR00350">
    <property type="entry name" value="lytR_cpsA_psr"/>
    <property type="match status" value="1"/>
</dbReference>
<dbReference type="Gene3D" id="3.40.630.190">
    <property type="entry name" value="LCP protein"/>
    <property type="match status" value="1"/>
</dbReference>
<proteinExistence type="inferred from homology"/>
<feature type="region of interest" description="Disordered" evidence="2">
    <location>
        <begin position="381"/>
        <end position="430"/>
    </location>
</feature>
<evidence type="ECO:0000256" key="1">
    <source>
        <dbReference type="ARBA" id="ARBA00006068"/>
    </source>
</evidence>
<feature type="compositionally biased region" description="Low complexity" evidence="2">
    <location>
        <begin position="22"/>
        <end position="42"/>
    </location>
</feature>
<feature type="compositionally biased region" description="Low complexity" evidence="2">
    <location>
        <begin position="388"/>
        <end position="422"/>
    </location>
</feature>
<dbReference type="PANTHER" id="PTHR33392">
    <property type="entry name" value="POLYISOPRENYL-TEICHOIC ACID--PEPTIDOGLYCAN TEICHOIC ACID TRANSFERASE TAGU"/>
    <property type="match status" value="1"/>
</dbReference>
<gene>
    <name evidence="6" type="ORF">GCM10009665_04260</name>
</gene>
<comment type="similarity">
    <text evidence="1">Belongs to the LytR/CpsA/Psr (LCP) family.</text>
</comment>
<feature type="region of interest" description="Disordered" evidence="2">
    <location>
        <begin position="1"/>
        <end position="49"/>
    </location>
</feature>
<keyword evidence="3" id="KW-0472">Membrane</keyword>
<evidence type="ECO:0000259" key="5">
    <source>
        <dbReference type="Pfam" id="PF13399"/>
    </source>
</evidence>
<dbReference type="EMBL" id="BAAALF010000004">
    <property type="protein sequence ID" value="GAA1217536.1"/>
    <property type="molecule type" value="Genomic_DNA"/>
</dbReference>
<evidence type="ECO:0000256" key="3">
    <source>
        <dbReference type="SAM" id="Phobius"/>
    </source>
</evidence>
<feature type="compositionally biased region" description="Polar residues" evidence="2">
    <location>
        <begin position="539"/>
        <end position="556"/>
    </location>
</feature>
<keyword evidence="7" id="KW-1185">Reference proteome</keyword>
<keyword evidence="3" id="KW-0812">Transmembrane</keyword>
<dbReference type="Pfam" id="PF13399">
    <property type="entry name" value="LytR_C"/>
    <property type="match status" value="1"/>
</dbReference>
<accession>A0ABN1VNF2</accession>
<evidence type="ECO:0000259" key="4">
    <source>
        <dbReference type="Pfam" id="PF03816"/>
    </source>
</evidence>
<dbReference type="Pfam" id="PF03816">
    <property type="entry name" value="LytR_cpsA_psr"/>
    <property type="match status" value="1"/>
</dbReference>
<dbReference type="InterPro" id="IPR050922">
    <property type="entry name" value="LytR/CpsA/Psr_CW_biosynth"/>
</dbReference>
<reference evidence="6 7" key="1">
    <citation type="journal article" date="2019" name="Int. J. Syst. Evol. Microbiol.">
        <title>The Global Catalogue of Microorganisms (GCM) 10K type strain sequencing project: providing services to taxonomists for standard genome sequencing and annotation.</title>
        <authorList>
            <consortium name="The Broad Institute Genomics Platform"/>
            <consortium name="The Broad Institute Genome Sequencing Center for Infectious Disease"/>
            <person name="Wu L."/>
            <person name="Ma J."/>
        </authorList>
    </citation>
    <scope>NUCLEOTIDE SEQUENCE [LARGE SCALE GENOMIC DNA]</scope>
    <source>
        <strain evidence="6 7">JCM 13004</strain>
    </source>
</reference>
<comment type="caution">
    <text evidence="6">The sequence shown here is derived from an EMBL/GenBank/DDBJ whole genome shotgun (WGS) entry which is preliminary data.</text>
</comment>
<feature type="region of interest" description="Disordered" evidence="2">
    <location>
        <begin position="527"/>
        <end position="556"/>
    </location>
</feature>
<keyword evidence="3" id="KW-1133">Transmembrane helix</keyword>
<dbReference type="InterPro" id="IPR004474">
    <property type="entry name" value="LytR_CpsA_psr"/>
</dbReference>
<evidence type="ECO:0000313" key="7">
    <source>
        <dbReference type="Proteomes" id="UP001500037"/>
    </source>
</evidence>
<protein>
    <submittedName>
        <fullName evidence="6">LCP family protein</fullName>
    </submittedName>
</protein>
<dbReference type="PANTHER" id="PTHR33392:SF6">
    <property type="entry name" value="POLYISOPRENYL-TEICHOIC ACID--PEPTIDOGLYCAN TEICHOIC ACID TRANSFERASE TAGU"/>
    <property type="match status" value="1"/>
</dbReference>